<dbReference type="InterPro" id="IPR039424">
    <property type="entry name" value="SBP_5"/>
</dbReference>
<evidence type="ECO:0000313" key="4">
    <source>
        <dbReference type="EMBL" id="NEY70542.1"/>
    </source>
</evidence>
<keyword evidence="1" id="KW-0238">DNA-binding</keyword>
<proteinExistence type="predicted"/>
<keyword evidence="5" id="KW-1185">Reference proteome</keyword>
<dbReference type="GO" id="GO:0015833">
    <property type="term" value="P:peptide transport"/>
    <property type="evidence" value="ECO:0007669"/>
    <property type="project" value="TreeGrafter"/>
</dbReference>
<gene>
    <name evidence="4" type="ORF">G4D63_02195</name>
</gene>
<protein>
    <recommendedName>
        <fullName evidence="6">SgrR family transcriptional regulator</fullName>
    </recommendedName>
</protein>
<dbReference type="EMBL" id="JAAIWM010000001">
    <property type="protein sequence ID" value="NEY70542.1"/>
    <property type="molecule type" value="Genomic_DNA"/>
</dbReference>
<evidence type="ECO:0008006" key="6">
    <source>
        <dbReference type="Google" id="ProtNLM"/>
    </source>
</evidence>
<accession>A0A6M0Q2W5</accession>
<dbReference type="PANTHER" id="PTHR30290:SF72">
    <property type="entry name" value="HTH-TYPE TRANSCRIPTIONAL REGULATOR SGRR"/>
    <property type="match status" value="1"/>
</dbReference>
<comment type="caution">
    <text evidence="4">The sequence shown here is derived from an EMBL/GenBank/DDBJ whole genome shotgun (WGS) entry which is preliminary data.</text>
</comment>
<evidence type="ECO:0000256" key="1">
    <source>
        <dbReference type="ARBA" id="ARBA00023125"/>
    </source>
</evidence>
<name>A0A6M0Q2W5_9BACI</name>
<dbReference type="AlphaFoldDB" id="A0A6M0Q2W5"/>
<evidence type="ECO:0000259" key="3">
    <source>
        <dbReference type="Pfam" id="PF12793"/>
    </source>
</evidence>
<reference evidence="4 5" key="1">
    <citation type="submission" date="2020-02" db="EMBL/GenBank/DDBJ databases">
        <title>Bacillus aquiflavi sp. nov., isolated from yellow water of strong flavor Chinese baijiu in Yibin region of China.</title>
        <authorList>
            <person name="Xie J."/>
        </authorList>
    </citation>
    <scope>NUCLEOTIDE SEQUENCE [LARGE SCALE GENOMIC DNA]</scope>
    <source>
        <strain evidence="4 5">SA4</strain>
    </source>
</reference>
<dbReference type="GO" id="GO:1904680">
    <property type="term" value="F:peptide transmembrane transporter activity"/>
    <property type="evidence" value="ECO:0007669"/>
    <property type="project" value="TreeGrafter"/>
</dbReference>
<dbReference type="Gene3D" id="3.10.105.10">
    <property type="entry name" value="Dipeptide-binding Protein, Domain 3"/>
    <property type="match status" value="1"/>
</dbReference>
<dbReference type="InterPro" id="IPR025370">
    <property type="entry name" value="SgrR_HTH_N"/>
</dbReference>
<dbReference type="InterPro" id="IPR036390">
    <property type="entry name" value="WH_DNA-bd_sf"/>
</dbReference>
<organism evidence="4 5">
    <name type="scientific">Bacillus mesophilus</name>
    <dbReference type="NCBI Taxonomy" id="1808955"/>
    <lineage>
        <taxon>Bacteria</taxon>
        <taxon>Bacillati</taxon>
        <taxon>Bacillota</taxon>
        <taxon>Bacilli</taxon>
        <taxon>Bacillales</taxon>
        <taxon>Bacillaceae</taxon>
        <taxon>Bacillus</taxon>
    </lineage>
</organism>
<dbReference type="SUPFAM" id="SSF53850">
    <property type="entry name" value="Periplasmic binding protein-like II"/>
    <property type="match status" value="1"/>
</dbReference>
<feature type="domain" description="Solute-binding protein family 5" evidence="2">
    <location>
        <begin position="175"/>
        <end position="421"/>
    </location>
</feature>
<dbReference type="Pfam" id="PF12793">
    <property type="entry name" value="SgrR_N"/>
    <property type="match status" value="1"/>
</dbReference>
<evidence type="ECO:0000313" key="5">
    <source>
        <dbReference type="Proteomes" id="UP000481043"/>
    </source>
</evidence>
<feature type="domain" description="Transcriptional regulator SgrR N-terminal HTH" evidence="3">
    <location>
        <begin position="3"/>
        <end position="107"/>
    </location>
</feature>
<dbReference type="SUPFAM" id="SSF46785">
    <property type="entry name" value="Winged helix' DNA-binding domain"/>
    <property type="match status" value="1"/>
</dbReference>
<dbReference type="PANTHER" id="PTHR30290">
    <property type="entry name" value="PERIPLASMIC BINDING COMPONENT OF ABC TRANSPORTER"/>
    <property type="match status" value="1"/>
</dbReference>
<dbReference type="InterPro" id="IPR000914">
    <property type="entry name" value="SBP_5_dom"/>
</dbReference>
<evidence type="ECO:0000259" key="2">
    <source>
        <dbReference type="Pfam" id="PF00496"/>
    </source>
</evidence>
<dbReference type="Pfam" id="PF00496">
    <property type="entry name" value="SBP_bac_5"/>
    <property type="match status" value="1"/>
</dbReference>
<sequence length="576" mass="67784">MKIIEHYIALTEQFTVLEINKEFLVTRTELAEVLYCSERNVVHILKKMQEKGWIVWKSGRGRGVSSTITFRKDSKELFLETAITWIKKGETSKIFSFIEQLNHNQKQAYYSILPQAFGFHEISNETEKMDVLTFPYFRQLFSLHPAYVERQSERHMVSQCFDTLIEYNLSTNIFTPKLAHYWTFSLDFTEYTFYIRKGIYFHHGKELTTKDIAFTFNQLKESPMKWLIENLTNVIEVDLYTVKFQFLRPQYYWLNLLSSPKFSIIPDQYGGMTPEFFSFKPLGTGPYQIKERTNQQLTLETHPTYFSGRAHLDRIVMVFVPEIEHYVSQQNFHGELVTYFPFLSKQQAPKSFKELTRTDLSIKYLMWNDRSKTGNKNPQFKSLFSSILNKKKLVASLGGNRYVPTDYMSQIVFEETSLDPLDYNLEPITLTALTYNLVPNLEDLDWIQAQLKFNNISLNITILDYQDFIDVKFHKDVDLFYSEFVREENNLASLLNLFYCETSIVFNGLSQAKRKQLAELSRERDGIYKVEHLLLEENILLPLYSTSQVAYFHESIRGTSLSNVGLAPFKDLFFIR</sequence>
<dbReference type="Proteomes" id="UP000481043">
    <property type="component" value="Unassembled WGS sequence"/>
</dbReference>
<dbReference type="RefSeq" id="WP_163177242.1">
    <property type="nucleotide sequence ID" value="NZ_JAAIWM010000001.1"/>
</dbReference>
<dbReference type="GO" id="GO:0003677">
    <property type="term" value="F:DNA binding"/>
    <property type="evidence" value="ECO:0007669"/>
    <property type="project" value="UniProtKB-KW"/>
</dbReference>
<dbReference type="Gene3D" id="3.40.190.10">
    <property type="entry name" value="Periplasmic binding protein-like II"/>
    <property type="match status" value="1"/>
</dbReference>